<dbReference type="EMBL" id="STGU01000011">
    <property type="protein sequence ID" value="THV33094.1"/>
    <property type="molecule type" value="Genomic_DNA"/>
</dbReference>
<keyword evidence="3" id="KW-0378">Hydrolase</keyword>
<dbReference type="EC" id="3.5.1.28" evidence="2"/>
<dbReference type="GO" id="GO:0030288">
    <property type="term" value="C:outer membrane-bounded periplasmic space"/>
    <property type="evidence" value="ECO:0007669"/>
    <property type="project" value="TreeGrafter"/>
</dbReference>
<accession>A0A4S8PZ59</accession>
<evidence type="ECO:0000259" key="4">
    <source>
        <dbReference type="SMART" id="SM00646"/>
    </source>
</evidence>
<dbReference type="AlphaFoldDB" id="A0A4S8PZ59"/>
<dbReference type="PANTHER" id="PTHR30404:SF0">
    <property type="entry name" value="N-ACETYLMURAMOYL-L-ALANINE AMIDASE AMIC"/>
    <property type="match status" value="1"/>
</dbReference>
<reference evidence="5 6" key="1">
    <citation type="submission" date="2019-04" db="EMBL/GenBank/DDBJ databases">
        <title>genome sequence of strain W3.</title>
        <authorList>
            <person name="Gao J."/>
            <person name="Sun J."/>
        </authorList>
    </citation>
    <scope>NUCLEOTIDE SEQUENCE [LARGE SCALE GENOMIC DNA]</scope>
    <source>
        <strain evidence="5 6">W3</strain>
    </source>
</reference>
<evidence type="ECO:0000256" key="3">
    <source>
        <dbReference type="ARBA" id="ARBA00022801"/>
    </source>
</evidence>
<dbReference type="GO" id="GO:0008745">
    <property type="term" value="F:N-acetylmuramoyl-L-alanine amidase activity"/>
    <property type="evidence" value="ECO:0007669"/>
    <property type="project" value="UniProtKB-EC"/>
</dbReference>
<dbReference type="InterPro" id="IPR002508">
    <property type="entry name" value="MurNAc-LAA_cat"/>
</dbReference>
<protein>
    <recommendedName>
        <fullName evidence="2">N-acetylmuramoyl-L-alanine amidase</fullName>
        <ecNumber evidence="2">3.5.1.28</ecNumber>
    </recommendedName>
</protein>
<dbReference type="Pfam" id="PF11741">
    <property type="entry name" value="AMIN"/>
    <property type="match status" value="1"/>
</dbReference>
<comment type="caution">
    <text evidence="5">The sequence shown here is derived from an EMBL/GenBank/DDBJ whole genome shotgun (WGS) entry which is preliminary data.</text>
</comment>
<dbReference type="Gene3D" id="2.60.40.3500">
    <property type="match status" value="1"/>
</dbReference>
<evidence type="ECO:0000313" key="6">
    <source>
        <dbReference type="Proteomes" id="UP000307378"/>
    </source>
</evidence>
<dbReference type="SMART" id="SM00646">
    <property type="entry name" value="Ami_3"/>
    <property type="match status" value="1"/>
</dbReference>
<organism evidence="5 6">
    <name type="scientific">Rhizobium rosettiformans W3</name>
    <dbReference type="NCBI Taxonomy" id="538378"/>
    <lineage>
        <taxon>Bacteria</taxon>
        <taxon>Pseudomonadati</taxon>
        <taxon>Pseudomonadota</taxon>
        <taxon>Alphaproteobacteria</taxon>
        <taxon>Hyphomicrobiales</taxon>
        <taxon>Rhizobiaceae</taxon>
        <taxon>Rhizobium/Agrobacterium group</taxon>
        <taxon>Rhizobium</taxon>
    </lineage>
</organism>
<dbReference type="GO" id="GO:0009253">
    <property type="term" value="P:peptidoglycan catabolic process"/>
    <property type="evidence" value="ECO:0007669"/>
    <property type="project" value="InterPro"/>
</dbReference>
<dbReference type="Gene3D" id="3.40.630.40">
    <property type="entry name" value="Zn-dependent exopeptidases"/>
    <property type="match status" value="1"/>
</dbReference>
<dbReference type="PANTHER" id="PTHR30404">
    <property type="entry name" value="N-ACETYLMURAMOYL-L-ALANINE AMIDASE"/>
    <property type="match status" value="1"/>
</dbReference>
<dbReference type="Pfam" id="PF01520">
    <property type="entry name" value="Amidase_3"/>
    <property type="match status" value="1"/>
</dbReference>
<dbReference type="InterPro" id="IPR050695">
    <property type="entry name" value="N-acetylmuramoyl_amidase_3"/>
</dbReference>
<dbReference type="CDD" id="cd02696">
    <property type="entry name" value="MurNAc-LAA"/>
    <property type="match status" value="1"/>
</dbReference>
<gene>
    <name evidence="5" type="ORF">FAA86_18040</name>
</gene>
<feature type="domain" description="MurNAc-LAA" evidence="4">
    <location>
        <begin position="270"/>
        <end position="425"/>
    </location>
</feature>
<comment type="catalytic activity">
    <reaction evidence="1">
        <text>Hydrolyzes the link between N-acetylmuramoyl residues and L-amino acid residues in certain cell-wall glycopeptides.</text>
        <dbReference type="EC" id="3.5.1.28"/>
    </reaction>
</comment>
<dbReference type="SUPFAM" id="SSF53187">
    <property type="entry name" value="Zn-dependent exopeptidases"/>
    <property type="match status" value="1"/>
</dbReference>
<evidence type="ECO:0000256" key="2">
    <source>
        <dbReference type="ARBA" id="ARBA00011901"/>
    </source>
</evidence>
<proteinExistence type="predicted"/>
<evidence type="ECO:0000256" key="1">
    <source>
        <dbReference type="ARBA" id="ARBA00001561"/>
    </source>
</evidence>
<dbReference type="Proteomes" id="UP000307378">
    <property type="component" value="Unassembled WGS sequence"/>
</dbReference>
<evidence type="ECO:0000313" key="5">
    <source>
        <dbReference type="EMBL" id="THV33094.1"/>
    </source>
</evidence>
<sequence length="436" mass="47074">MHVTVLSQPSRGQDLRRLSALPAGRKLALWSRIVLTSVALALPMLATTHHAHAVTAELREDLLVAYGARIAGDEARTRIVLDFDRAPTIETRYIANPDRIVVDLPATAFAFAEADLQATGLFKDIRYGSMDATSARLVLTAARPARLAKAEVMPNEGGSGYRLVLDAELVPEQDFAALVSGQAWARSATDVATTATVPVAAPAADEFVIAIDAGHGGIDAGATGASTKTPEKDITLAFAKILHDKLKDLPGIRPVMTRDTDKFLSLSERVLISRQKGADLLISLHADTLRQADIRGATVYTISDKASDHMAAQLAERENFSDTIGGVELPTETEPEVGDILLDLTRRETQAFSISMAQAVVGSFEGQISLINNPHRHAGFRVLQAPDVPSILLELGFLSNKDDEKLLLDPVWREKVADLLVEAIKRYRQPEFANGG</sequence>
<dbReference type="InterPro" id="IPR021731">
    <property type="entry name" value="AMIN_dom"/>
</dbReference>
<name>A0A4S8PZ59_9HYPH</name>